<evidence type="ECO:0000313" key="2">
    <source>
        <dbReference type="EMBL" id="EKC72807.1"/>
    </source>
</evidence>
<dbReference type="Pfam" id="PF12215">
    <property type="entry name" value="Glyco_hydr_116N"/>
    <property type="match status" value="1"/>
</dbReference>
<dbReference type="AlphaFoldDB" id="K1TI81"/>
<dbReference type="InterPro" id="IPR052566">
    <property type="entry name" value="Non-lysos_glucosylceramidase"/>
</dbReference>
<accession>K1TI81</accession>
<organism evidence="2">
    <name type="scientific">human gut metagenome</name>
    <dbReference type="NCBI Taxonomy" id="408170"/>
    <lineage>
        <taxon>unclassified sequences</taxon>
        <taxon>metagenomes</taxon>
        <taxon>organismal metagenomes</taxon>
    </lineage>
</organism>
<feature type="non-terminal residue" evidence="2">
    <location>
        <position position="1"/>
    </location>
</feature>
<dbReference type="PANTHER" id="PTHR12654">
    <property type="entry name" value="BILE ACID BETA-GLUCOSIDASE-RELATED"/>
    <property type="match status" value="1"/>
</dbReference>
<gene>
    <name evidence="2" type="ORF">OBE_02709</name>
</gene>
<dbReference type="EMBL" id="AJWZ01001772">
    <property type="protein sequence ID" value="EKC72807.1"/>
    <property type="molecule type" value="Genomic_DNA"/>
</dbReference>
<sequence>SIGAWEELQPGEERTFEFVITWYFPNRVKAWIEFDEDYEKFQRGEYGTVRNYYATKFTDAWDVAKYVYHNKERLESDSRKFADAMFHKTTLPYYVIDALTANITNLRSNLCFRLEDGTFAGFEGIRDYIGCGYGSVPHVWNYAQTVAFLFPDLEKTMRNVEFLRETDETGCMSTRMFSVFDQERYAMVPACDGELGSVVR</sequence>
<proteinExistence type="predicted"/>
<feature type="domain" description="Glycosyl-hydrolase family 116 N-terminal" evidence="1">
    <location>
        <begin position="7"/>
        <end position="73"/>
    </location>
</feature>
<dbReference type="GO" id="GO:0008422">
    <property type="term" value="F:beta-glucosidase activity"/>
    <property type="evidence" value="ECO:0007669"/>
    <property type="project" value="TreeGrafter"/>
</dbReference>
<feature type="non-terminal residue" evidence="2">
    <location>
        <position position="200"/>
    </location>
</feature>
<evidence type="ECO:0000259" key="1">
    <source>
        <dbReference type="Pfam" id="PF12215"/>
    </source>
</evidence>
<reference evidence="2" key="1">
    <citation type="journal article" date="2013" name="Environ. Microbiol.">
        <title>Microbiota from the distal guts of lean and obese adolescents exhibit partial functional redundancy besides clear differences in community structure.</title>
        <authorList>
            <person name="Ferrer M."/>
            <person name="Ruiz A."/>
            <person name="Lanza F."/>
            <person name="Haange S.B."/>
            <person name="Oberbach A."/>
            <person name="Till H."/>
            <person name="Bargiela R."/>
            <person name="Campoy C."/>
            <person name="Segura M.T."/>
            <person name="Richter M."/>
            <person name="von Bergen M."/>
            <person name="Seifert J."/>
            <person name="Suarez A."/>
        </authorList>
    </citation>
    <scope>NUCLEOTIDE SEQUENCE</scope>
</reference>
<protein>
    <recommendedName>
        <fullName evidence="1">Glycosyl-hydrolase family 116 N-terminal domain-containing protein</fullName>
    </recommendedName>
</protein>
<dbReference type="InterPro" id="IPR024462">
    <property type="entry name" value="GH116_N"/>
</dbReference>
<dbReference type="PANTHER" id="PTHR12654:SF4">
    <property type="entry name" value="PB1 DOMAIN-CONTAINING PROTEIN"/>
    <property type="match status" value="1"/>
</dbReference>
<comment type="caution">
    <text evidence="2">The sequence shown here is derived from an EMBL/GenBank/DDBJ whole genome shotgun (WGS) entry which is preliminary data.</text>
</comment>
<name>K1TI81_9ZZZZ</name>